<sequence length="234" mass="24359">MSSLLRPIGHLPASVYWFRRALLLVVLVVLVVLMARLFGGSGDDQQNAAAGGPEQIPPSSQPPVPSTTPSTGSTPSPDRPGDGRTTASGKPSTPVKPSSTPPATPKDVQCTGRDVRIDVLPAVRTVTAGGSLNFAVQLSAVRDECKAVIDPTLLSVTITSGQDQIWTTTQCEQAIPRATLVVAKGKDSTSTVLWNGRRSGPGCLPGQPQAKAGTYVAKAVYDGQVSSLQAFYVV</sequence>
<comment type="caution">
    <text evidence="3">The sequence shown here is derived from an EMBL/GenBank/DDBJ whole genome shotgun (WGS) entry which is preliminary data.</text>
</comment>
<dbReference type="EMBL" id="VIVK01000001">
    <property type="protein sequence ID" value="TWD79821.1"/>
    <property type="molecule type" value="Genomic_DNA"/>
</dbReference>
<keyword evidence="2" id="KW-0812">Transmembrane</keyword>
<evidence type="ECO:0000313" key="4">
    <source>
        <dbReference type="Proteomes" id="UP000318380"/>
    </source>
</evidence>
<gene>
    <name evidence="3" type="ORF">FB561_0887</name>
</gene>
<dbReference type="RefSeq" id="WP_145803265.1">
    <property type="nucleotide sequence ID" value="NZ_VIVK01000001.1"/>
</dbReference>
<proteinExistence type="predicted"/>
<dbReference type="AlphaFoldDB" id="A0A561BLR5"/>
<protein>
    <submittedName>
        <fullName evidence="3">Uncharacterized protein</fullName>
    </submittedName>
</protein>
<evidence type="ECO:0000256" key="1">
    <source>
        <dbReference type="SAM" id="MobiDB-lite"/>
    </source>
</evidence>
<keyword evidence="2" id="KW-0472">Membrane</keyword>
<feature type="compositionally biased region" description="Low complexity" evidence="1">
    <location>
        <begin position="67"/>
        <end position="76"/>
    </location>
</feature>
<evidence type="ECO:0000256" key="2">
    <source>
        <dbReference type="SAM" id="Phobius"/>
    </source>
</evidence>
<organism evidence="3 4">
    <name type="scientific">Kribbella amoyensis</name>
    <dbReference type="NCBI Taxonomy" id="996641"/>
    <lineage>
        <taxon>Bacteria</taxon>
        <taxon>Bacillati</taxon>
        <taxon>Actinomycetota</taxon>
        <taxon>Actinomycetes</taxon>
        <taxon>Propionibacteriales</taxon>
        <taxon>Kribbellaceae</taxon>
        <taxon>Kribbella</taxon>
    </lineage>
</organism>
<feature type="transmembrane region" description="Helical" evidence="2">
    <location>
        <begin position="21"/>
        <end position="39"/>
    </location>
</feature>
<evidence type="ECO:0000313" key="3">
    <source>
        <dbReference type="EMBL" id="TWD79821.1"/>
    </source>
</evidence>
<keyword evidence="4" id="KW-1185">Reference proteome</keyword>
<dbReference type="Proteomes" id="UP000318380">
    <property type="component" value="Unassembled WGS sequence"/>
</dbReference>
<name>A0A561BLR5_9ACTN</name>
<feature type="region of interest" description="Disordered" evidence="1">
    <location>
        <begin position="44"/>
        <end position="112"/>
    </location>
</feature>
<accession>A0A561BLR5</accession>
<dbReference type="OrthoDB" id="5189092at2"/>
<keyword evidence="2" id="KW-1133">Transmembrane helix</keyword>
<feature type="compositionally biased region" description="Pro residues" evidence="1">
    <location>
        <begin position="55"/>
        <end position="66"/>
    </location>
</feature>
<reference evidence="3 4" key="1">
    <citation type="submission" date="2019-06" db="EMBL/GenBank/DDBJ databases">
        <title>Sequencing the genomes of 1000 actinobacteria strains.</title>
        <authorList>
            <person name="Klenk H.-P."/>
        </authorList>
    </citation>
    <scope>NUCLEOTIDE SEQUENCE [LARGE SCALE GENOMIC DNA]</scope>
    <source>
        <strain evidence="3 4">DSM 24683</strain>
    </source>
</reference>